<dbReference type="KEGG" id="sfu:Sfum_0030"/>
<keyword evidence="7" id="KW-0677">Repeat</keyword>
<dbReference type="SUPFAM" id="SSF54862">
    <property type="entry name" value="4Fe-4S ferredoxins"/>
    <property type="match status" value="1"/>
</dbReference>
<dbReference type="PROSITE" id="PS00551">
    <property type="entry name" value="MOLYBDOPTERIN_PROK_1"/>
    <property type="match status" value="1"/>
</dbReference>
<feature type="domain" description="4Fe-4S His(Cys)3-ligated-type" evidence="18">
    <location>
        <begin position="87"/>
        <end position="126"/>
    </location>
</feature>
<evidence type="ECO:0000256" key="4">
    <source>
        <dbReference type="ARBA" id="ARBA00022485"/>
    </source>
</evidence>
<evidence type="ECO:0000256" key="14">
    <source>
        <dbReference type="ARBA" id="ARBA00034078"/>
    </source>
</evidence>
<evidence type="ECO:0000256" key="8">
    <source>
        <dbReference type="ARBA" id="ARBA00022967"/>
    </source>
</evidence>
<evidence type="ECO:0000256" key="13">
    <source>
        <dbReference type="ARBA" id="ARBA00023136"/>
    </source>
</evidence>
<evidence type="ECO:0000256" key="10">
    <source>
        <dbReference type="ARBA" id="ARBA00023004"/>
    </source>
</evidence>
<keyword evidence="20" id="KW-1185">Reference proteome</keyword>
<keyword evidence="10" id="KW-0408">Iron</keyword>
<dbReference type="InterPro" id="IPR000283">
    <property type="entry name" value="NADH_UbQ_OxRdtase_75kDa_su_CS"/>
</dbReference>
<dbReference type="EMBL" id="CP000478">
    <property type="protein sequence ID" value="ABK15733.1"/>
    <property type="molecule type" value="Genomic_DNA"/>
</dbReference>
<evidence type="ECO:0000259" key="18">
    <source>
        <dbReference type="PROSITE" id="PS51839"/>
    </source>
</evidence>
<keyword evidence="5" id="KW-0001">2Fe-2S</keyword>
<dbReference type="PANTHER" id="PTHR43105">
    <property type="entry name" value="RESPIRATORY NITRATE REDUCTASE"/>
    <property type="match status" value="1"/>
</dbReference>
<evidence type="ECO:0000256" key="12">
    <source>
        <dbReference type="ARBA" id="ARBA00023027"/>
    </source>
</evidence>
<dbReference type="GO" id="GO:0003954">
    <property type="term" value="F:NADH dehydrogenase activity"/>
    <property type="evidence" value="ECO:0007669"/>
    <property type="project" value="TreeGrafter"/>
</dbReference>
<dbReference type="PROSITE" id="PS00641">
    <property type="entry name" value="COMPLEX1_75K_1"/>
    <property type="match status" value="1"/>
</dbReference>
<dbReference type="InterPro" id="IPR036010">
    <property type="entry name" value="2Fe-2S_ferredoxin-like_sf"/>
</dbReference>
<feature type="domain" description="2Fe-2S ferredoxin-type" evidence="15">
    <location>
        <begin position="4"/>
        <end position="87"/>
    </location>
</feature>
<protein>
    <submittedName>
        <fullName evidence="19">Molybdopterin oxidoreductase Fe4S4 region</fullName>
    </submittedName>
</protein>
<dbReference type="CDD" id="cd00207">
    <property type="entry name" value="fer2"/>
    <property type="match status" value="1"/>
</dbReference>
<dbReference type="SMART" id="SM00926">
    <property type="entry name" value="Molybdop_Fe4S4"/>
    <property type="match status" value="1"/>
</dbReference>
<evidence type="ECO:0000256" key="7">
    <source>
        <dbReference type="ARBA" id="ARBA00022737"/>
    </source>
</evidence>
<evidence type="ECO:0000256" key="11">
    <source>
        <dbReference type="ARBA" id="ARBA00023014"/>
    </source>
</evidence>
<evidence type="ECO:0000256" key="2">
    <source>
        <dbReference type="ARBA" id="ARBA00004370"/>
    </source>
</evidence>
<dbReference type="SUPFAM" id="SSF54292">
    <property type="entry name" value="2Fe-2S ferredoxin-like"/>
    <property type="match status" value="1"/>
</dbReference>
<dbReference type="InterPro" id="IPR019574">
    <property type="entry name" value="NADH_UbQ_OxRdtase_Gsu_4Fe4S-bd"/>
</dbReference>
<dbReference type="InterPro" id="IPR017896">
    <property type="entry name" value="4Fe4S_Fe-S-bd"/>
</dbReference>
<keyword evidence="11" id="KW-0411">Iron-sulfur</keyword>
<dbReference type="HOGENOM" id="CLU_000422_11_0_7"/>
<dbReference type="GO" id="GO:0046872">
    <property type="term" value="F:metal ion binding"/>
    <property type="evidence" value="ECO:0007669"/>
    <property type="project" value="UniProtKB-KW"/>
</dbReference>
<dbReference type="SMART" id="SM00929">
    <property type="entry name" value="NADH-G_4Fe-4S_3"/>
    <property type="match status" value="1"/>
</dbReference>
<dbReference type="GO" id="GO:0051539">
    <property type="term" value="F:4 iron, 4 sulfur cluster binding"/>
    <property type="evidence" value="ECO:0007669"/>
    <property type="project" value="UniProtKB-KW"/>
</dbReference>
<dbReference type="Gene3D" id="2.20.25.90">
    <property type="entry name" value="ADC-like domains"/>
    <property type="match status" value="1"/>
</dbReference>
<dbReference type="GO" id="GO:0016020">
    <property type="term" value="C:membrane"/>
    <property type="evidence" value="ECO:0007669"/>
    <property type="project" value="UniProtKB-SubCell"/>
</dbReference>
<proteinExistence type="inferred from homology"/>
<evidence type="ECO:0000256" key="5">
    <source>
        <dbReference type="ARBA" id="ARBA00022714"/>
    </source>
</evidence>
<sequence length="359" mass="39815">MKDDIITLKVNGKDFKGREVKGKKGQTVLEVLRANDVHVPTLCYHPQMPPYGGCRLCIVEIENMRGLPPSCTTPATDGMVVNTHSPKVVGVRKTVLELLLAYGDHNCLLCEQTGSCELQNLVYEHGIDHVRIKSQFVPKIKDDSHPMIVRDHNKCVLCGRCVRACLQVQVNGAIDVAARGSDSYITTFNNTNLMESNCVSCGQCVQACPVGALTEKKSRFKGRAWEMEKVRTTCPYCGVGCQMWLHVKDGRIVKVTGVEDGAPNEGRLCVKGRFGYDFIYSEERLKTPLIKENGAFREASWDEALDLVAKKFTEIKKKHGPDAIAGVSSSRSLNEDSYQMQKLFRAVIGTNNIDNCART</sequence>
<dbReference type="Pfam" id="PF10588">
    <property type="entry name" value="NADH-G_4Fe-4S_3"/>
    <property type="match status" value="1"/>
</dbReference>
<dbReference type="PROSITE" id="PS00198">
    <property type="entry name" value="4FE4S_FER_1"/>
    <property type="match status" value="1"/>
</dbReference>
<dbReference type="FunFam" id="3.10.20.740:FF:000004">
    <property type="entry name" value="NADH-quinone oxidoreductase"/>
    <property type="match status" value="1"/>
</dbReference>
<dbReference type="InterPro" id="IPR006656">
    <property type="entry name" value="Mopterin_OxRdtase"/>
</dbReference>
<evidence type="ECO:0000256" key="1">
    <source>
        <dbReference type="ARBA" id="ARBA00001966"/>
    </source>
</evidence>
<dbReference type="InterPro" id="IPR017900">
    <property type="entry name" value="4Fe4S_Fe_S_CS"/>
</dbReference>
<evidence type="ECO:0000256" key="3">
    <source>
        <dbReference type="ARBA" id="ARBA00005404"/>
    </source>
</evidence>
<dbReference type="PROSITE" id="PS51085">
    <property type="entry name" value="2FE2S_FER_2"/>
    <property type="match status" value="1"/>
</dbReference>
<dbReference type="PROSITE" id="PS51379">
    <property type="entry name" value="4FE4S_FER_2"/>
    <property type="match status" value="2"/>
</dbReference>
<evidence type="ECO:0000256" key="9">
    <source>
        <dbReference type="ARBA" id="ARBA00023002"/>
    </source>
</evidence>
<evidence type="ECO:0000259" key="16">
    <source>
        <dbReference type="PROSITE" id="PS51379"/>
    </source>
</evidence>
<dbReference type="PROSITE" id="PS51839">
    <property type="entry name" value="4FE4S_HC3"/>
    <property type="match status" value="1"/>
</dbReference>
<dbReference type="InterPro" id="IPR027467">
    <property type="entry name" value="MopterinOxRdtase_cofactor_BS"/>
</dbReference>
<dbReference type="Gene3D" id="3.10.20.740">
    <property type="match status" value="1"/>
</dbReference>
<feature type="domain" description="4Fe-4S ferredoxin-type" evidence="16">
    <location>
        <begin position="189"/>
        <end position="218"/>
    </location>
</feature>
<dbReference type="GO" id="GO:0051537">
    <property type="term" value="F:2 iron, 2 sulfur cluster binding"/>
    <property type="evidence" value="ECO:0007669"/>
    <property type="project" value="UniProtKB-KW"/>
</dbReference>
<dbReference type="InterPro" id="IPR006963">
    <property type="entry name" value="Mopterin_OxRdtase_4Fe-4S_dom"/>
</dbReference>
<feature type="domain" description="4Fe-4S ferredoxin-type" evidence="16">
    <location>
        <begin position="146"/>
        <end position="179"/>
    </location>
</feature>
<accession>A0LE81</accession>
<dbReference type="Proteomes" id="UP000001784">
    <property type="component" value="Chromosome"/>
</dbReference>
<dbReference type="GO" id="GO:0042773">
    <property type="term" value="P:ATP synthesis coupled electron transport"/>
    <property type="evidence" value="ECO:0007669"/>
    <property type="project" value="InterPro"/>
</dbReference>
<reference evidence="19 20" key="1">
    <citation type="submission" date="2006-10" db="EMBL/GenBank/DDBJ databases">
        <title>Complete sequence of Syntrophobacter fumaroxidans MPOB.</title>
        <authorList>
            <consortium name="US DOE Joint Genome Institute"/>
            <person name="Copeland A."/>
            <person name="Lucas S."/>
            <person name="Lapidus A."/>
            <person name="Barry K."/>
            <person name="Detter J.C."/>
            <person name="Glavina del Rio T."/>
            <person name="Hammon N."/>
            <person name="Israni S."/>
            <person name="Pitluck S."/>
            <person name="Goltsman E.G."/>
            <person name="Martinez M."/>
            <person name="Schmutz J."/>
            <person name="Larimer F."/>
            <person name="Land M."/>
            <person name="Hauser L."/>
            <person name="Kyrpides N."/>
            <person name="Kim E."/>
            <person name="Boone D.R."/>
            <person name="Brockman F."/>
            <person name="Culley D."/>
            <person name="Ferry J."/>
            <person name="Gunsalus R."/>
            <person name="McInerney M.J."/>
            <person name="Morrison M."/>
            <person name="Plugge C."/>
            <person name="Rohlin L."/>
            <person name="Scholten J."/>
            <person name="Sieber J."/>
            <person name="Stams A.J.M."/>
            <person name="Worm P."/>
            <person name="Henstra A.M."/>
            <person name="Richardson P."/>
        </authorList>
    </citation>
    <scope>NUCLEOTIDE SEQUENCE [LARGE SCALE GENOMIC DNA]</scope>
    <source>
        <strain evidence="20">DSM 10017 / MPOB</strain>
    </source>
</reference>
<feature type="domain" description="4Fe-4S Mo/W bis-MGD-type" evidence="17">
    <location>
        <begin position="227"/>
        <end position="283"/>
    </location>
</feature>
<keyword evidence="8" id="KW-1278">Translocase</keyword>
<comment type="cofactor">
    <cofactor evidence="14">
        <name>[2Fe-2S] cluster</name>
        <dbReference type="ChEBI" id="CHEBI:190135"/>
    </cofactor>
</comment>
<dbReference type="Pfam" id="PF00384">
    <property type="entry name" value="Molybdopterin"/>
    <property type="match status" value="1"/>
</dbReference>
<keyword evidence="6" id="KW-0479">Metal-binding</keyword>
<keyword evidence="9" id="KW-0560">Oxidoreductase</keyword>
<dbReference type="PROSITE" id="PS51669">
    <property type="entry name" value="4FE4S_MOW_BIS_MGD"/>
    <property type="match status" value="1"/>
</dbReference>
<dbReference type="FunFam" id="3.30.70.20:FF:000035">
    <property type="entry name" value="Iron hydrogenase 1"/>
    <property type="match status" value="1"/>
</dbReference>
<comment type="cofactor">
    <cofactor evidence="1">
        <name>[4Fe-4S] cluster</name>
        <dbReference type="ChEBI" id="CHEBI:49883"/>
    </cofactor>
</comment>
<gene>
    <name evidence="19" type="ordered locus">Sfum_0030</name>
</gene>
<dbReference type="Pfam" id="PF12838">
    <property type="entry name" value="Fer4_7"/>
    <property type="match status" value="1"/>
</dbReference>
<comment type="similarity">
    <text evidence="3">Belongs to the complex I 75 kDa subunit family.</text>
</comment>
<name>A0LE81_SYNFM</name>
<dbReference type="AlphaFoldDB" id="A0LE81"/>
<keyword evidence="12" id="KW-0520">NAD</keyword>
<dbReference type="InParanoid" id="A0LE81"/>
<evidence type="ECO:0000259" key="17">
    <source>
        <dbReference type="PROSITE" id="PS51669"/>
    </source>
</evidence>
<keyword evidence="4" id="KW-0004">4Fe-4S</keyword>
<keyword evidence="13" id="KW-0472">Membrane</keyword>
<dbReference type="eggNOG" id="COG3383">
    <property type="taxonomic scope" value="Bacteria"/>
</dbReference>
<dbReference type="Gene3D" id="3.40.50.740">
    <property type="match status" value="1"/>
</dbReference>
<dbReference type="FunFam" id="2.20.25.90:FF:000001">
    <property type="entry name" value="Formate dehydrogenase subunit alpha"/>
    <property type="match status" value="1"/>
</dbReference>
<evidence type="ECO:0000313" key="20">
    <source>
        <dbReference type="Proteomes" id="UP000001784"/>
    </source>
</evidence>
<dbReference type="InterPro" id="IPR001041">
    <property type="entry name" value="2Fe-2S_ferredoxin-type"/>
</dbReference>
<evidence type="ECO:0000313" key="19">
    <source>
        <dbReference type="EMBL" id="ABK15733.1"/>
    </source>
</evidence>
<evidence type="ECO:0000259" key="15">
    <source>
        <dbReference type="PROSITE" id="PS51085"/>
    </source>
</evidence>
<dbReference type="Gene3D" id="3.30.70.20">
    <property type="match status" value="1"/>
</dbReference>
<organism evidence="19 20">
    <name type="scientific">Syntrophobacter fumaroxidans (strain DSM 10017 / MPOB)</name>
    <dbReference type="NCBI Taxonomy" id="335543"/>
    <lineage>
        <taxon>Bacteria</taxon>
        <taxon>Pseudomonadati</taxon>
        <taxon>Thermodesulfobacteriota</taxon>
        <taxon>Syntrophobacteria</taxon>
        <taxon>Syntrophobacterales</taxon>
        <taxon>Syntrophobacteraceae</taxon>
        <taxon>Syntrophobacter</taxon>
    </lineage>
</organism>
<dbReference type="GO" id="GO:0008137">
    <property type="term" value="F:NADH dehydrogenase (ubiquinone) activity"/>
    <property type="evidence" value="ECO:0007669"/>
    <property type="project" value="InterPro"/>
</dbReference>
<evidence type="ECO:0000256" key="6">
    <source>
        <dbReference type="ARBA" id="ARBA00022723"/>
    </source>
</evidence>
<dbReference type="Pfam" id="PF13510">
    <property type="entry name" value="Fer2_4"/>
    <property type="match status" value="1"/>
</dbReference>
<dbReference type="Pfam" id="PF04879">
    <property type="entry name" value="Molybdop_Fe4S4"/>
    <property type="match status" value="1"/>
</dbReference>
<dbReference type="STRING" id="335543.Sfum_0030"/>
<dbReference type="PANTHER" id="PTHR43105:SF14">
    <property type="entry name" value="FORMATE DEHYDROGENASE H"/>
    <property type="match status" value="1"/>
</dbReference>
<dbReference type="SUPFAM" id="SSF53706">
    <property type="entry name" value="Formate dehydrogenase/DMSO reductase, domains 1-3"/>
    <property type="match status" value="1"/>
</dbReference>
<comment type="subcellular location">
    <subcellularLocation>
        <location evidence="2">Membrane</location>
    </subcellularLocation>
</comment>
<dbReference type="InterPro" id="IPR050123">
    <property type="entry name" value="Prok_molybdopt-oxidoreductase"/>
</dbReference>